<feature type="domain" description="Neurotransmitter-gated ion-channel ligand-binding" evidence="7">
    <location>
        <begin position="67"/>
        <end position="231"/>
    </location>
</feature>
<organism evidence="9 10">
    <name type="scientific">Mya arenaria</name>
    <name type="common">Soft-shell clam</name>
    <dbReference type="NCBI Taxonomy" id="6604"/>
    <lineage>
        <taxon>Eukaryota</taxon>
        <taxon>Metazoa</taxon>
        <taxon>Spiralia</taxon>
        <taxon>Lophotrochozoa</taxon>
        <taxon>Mollusca</taxon>
        <taxon>Bivalvia</taxon>
        <taxon>Autobranchia</taxon>
        <taxon>Heteroconchia</taxon>
        <taxon>Euheterodonta</taxon>
        <taxon>Imparidentia</taxon>
        <taxon>Neoheterodontei</taxon>
        <taxon>Myida</taxon>
        <taxon>Myoidea</taxon>
        <taxon>Myidae</taxon>
        <taxon>Mya</taxon>
    </lineage>
</organism>
<feature type="chain" id="PRO_5045307574" evidence="6">
    <location>
        <begin position="21"/>
        <end position="488"/>
    </location>
</feature>
<protein>
    <submittedName>
        <fullName evidence="9">ACH92-like protein</fullName>
    </submittedName>
</protein>
<proteinExistence type="predicted"/>
<sequence>MTTFLVYIILFNSYCVLVQTYGYNQSENKPKQDSENRTSFPFVRNTRHKRKVCKEFRAIETNFRTYFKSLMSNYSNYVPPFYLKEGAGTDSNFALNIRIQPELLVELEDVEERMTTVLSFLMEWKESNLAWAGMMTNVYSIILDAGMLWKPHIDIGNPHPGLRMMTDTMPVVDKKILLEFKGDVTWSFVWTVDTRCDIDVTYYPFDRQRCFIVLILSSDLERYIRFNHSVPSGALDNGNWKHVSTSIYNYTNFKTQKTHIILDYMFDRNSIKPILVFIAPVTVLISLLPLVFVLPNEGSERLSIAMTVLLAVSVYMTMVVDKLPESSDPLPFITTVFFTLYVYNAFVILLIIFNDKMYRKSNRKAVPFFLQGLVEITRRCFCLDLNANGNDDEIVSCTDVLEKHIEKCRENDRTQRRITWRNVSSALDKCFLITLYALEVSYAVVAIVVLSSGKTHTPGPYRALGDFQFETPQVITGDGKKFECIKWE</sequence>
<feature type="transmembrane region" description="Helical" evidence="5">
    <location>
        <begin position="302"/>
        <end position="320"/>
    </location>
</feature>
<dbReference type="PANTHER" id="PTHR18945">
    <property type="entry name" value="NEUROTRANSMITTER GATED ION CHANNEL"/>
    <property type="match status" value="1"/>
</dbReference>
<gene>
    <name evidence="9" type="ORF">MAR_004088</name>
</gene>
<dbReference type="InterPro" id="IPR006201">
    <property type="entry name" value="Neur_channel"/>
</dbReference>
<dbReference type="InterPro" id="IPR038050">
    <property type="entry name" value="Neuro_actylchol_rec"/>
</dbReference>
<evidence type="ECO:0000256" key="4">
    <source>
        <dbReference type="ARBA" id="ARBA00023136"/>
    </source>
</evidence>
<feature type="transmembrane region" description="Helical" evidence="5">
    <location>
        <begin position="332"/>
        <end position="353"/>
    </location>
</feature>
<keyword evidence="6" id="KW-0732">Signal</keyword>
<accession>A0ABY7EVL8</accession>
<dbReference type="EMBL" id="CP111020">
    <property type="protein sequence ID" value="WAR13983.1"/>
    <property type="molecule type" value="Genomic_DNA"/>
</dbReference>
<keyword evidence="2 5" id="KW-0812">Transmembrane</keyword>
<dbReference type="SUPFAM" id="SSF63712">
    <property type="entry name" value="Nicotinic receptor ligand binding domain-like"/>
    <property type="match status" value="1"/>
</dbReference>
<dbReference type="Proteomes" id="UP001164746">
    <property type="component" value="Chromosome 9"/>
</dbReference>
<dbReference type="InterPro" id="IPR036734">
    <property type="entry name" value="Neur_chan_lig-bd_sf"/>
</dbReference>
<dbReference type="InterPro" id="IPR036719">
    <property type="entry name" value="Neuro-gated_channel_TM_sf"/>
</dbReference>
<keyword evidence="10" id="KW-1185">Reference proteome</keyword>
<keyword evidence="4 5" id="KW-0472">Membrane</keyword>
<dbReference type="Gene3D" id="2.70.170.10">
    <property type="entry name" value="Neurotransmitter-gated ion-channel ligand-binding domain"/>
    <property type="match status" value="1"/>
</dbReference>
<evidence type="ECO:0000256" key="1">
    <source>
        <dbReference type="ARBA" id="ARBA00004141"/>
    </source>
</evidence>
<name>A0ABY7EVL8_MYAAR</name>
<feature type="signal peptide" evidence="6">
    <location>
        <begin position="1"/>
        <end position="20"/>
    </location>
</feature>
<dbReference type="PROSITE" id="PS00236">
    <property type="entry name" value="NEUROTR_ION_CHANNEL"/>
    <property type="match status" value="1"/>
</dbReference>
<keyword evidence="3 5" id="KW-1133">Transmembrane helix</keyword>
<dbReference type="SUPFAM" id="SSF90112">
    <property type="entry name" value="Neurotransmitter-gated ion-channel transmembrane pore"/>
    <property type="match status" value="1"/>
</dbReference>
<feature type="transmembrane region" description="Helical" evidence="5">
    <location>
        <begin position="430"/>
        <end position="450"/>
    </location>
</feature>
<dbReference type="InterPro" id="IPR006202">
    <property type="entry name" value="Neur_chan_lig-bd"/>
</dbReference>
<evidence type="ECO:0000313" key="10">
    <source>
        <dbReference type="Proteomes" id="UP001164746"/>
    </source>
</evidence>
<evidence type="ECO:0000256" key="5">
    <source>
        <dbReference type="SAM" id="Phobius"/>
    </source>
</evidence>
<dbReference type="Gene3D" id="1.20.58.390">
    <property type="entry name" value="Neurotransmitter-gated ion-channel transmembrane domain"/>
    <property type="match status" value="1"/>
</dbReference>
<dbReference type="Pfam" id="PF02931">
    <property type="entry name" value="Neur_chan_LBD"/>
    <property type="match status" value="1"/>
</dbReference>
<dbReference type="CDD" id="cd18989">
    <property type="entry name" value="LGIC_ECD_cation"/>
    <property type="match status" value="1"/>
</dbReference>
<dbReference type="InterPro" id="IPR018000">
    <property type="entry name" value="Neurotransmitter_ion_chnl_CS"/>
</dbReference>
<evidence type="ECO:0000259" key="7">
    <source>
        <dbReference type="Pfam" id="PF02931"/>
    </source>
</evidence>
<dbReference type="CDD" id="cd19051">
    <property type="entry name" value="LGIC_TM_cation"/>
    <property type="match status" value="1"/>
</dbReference>
<dbReference type="InterPro" id="IPR006029">
    <property type="entry name" value="Neurotrans-gated_channel_TM"/>
</dbReference>
<reference evidence="9" key="1">
    <citation type="submission" date="2022-11" db="EMBL/GenBank/DDBJ databases">
        <title>Centuries of genome instability and evolution in soft-shell clam transmissible cancer (bioRxiv).</title>
        <authorList>
            <person name="Hart S.F.M."/>
            <person name="Yonemitsu M.A."/>
            <person name="Giersch R.M."/>
            <person name="Beal B.F."/>
            <person name="Arriagada G."/>
            <person name="Davis B.W."/>
            <person name="Ostrander E.A."/>
            <person name="Goff S.P."/>
            <person name="Metzger M.J."/>
        </authorList>
    </citation>
    <scope>NUCLEOTIDE SEQUENCE</scope>
    <source>
        <strain evidence="9">MELC-2E11</strain>
        <tissue evidence="9">Siphon/mantle</tissue>
    </source>
</reference>
<evidence type="ECO:0000259" key="8">
    <source>
        <dbReference type="Pfam" id="PF02932"/>
    </source>
</evidence>
<feature type="transmembrane region" description="Helical" evidence="5">
    <location>
        <begin position="274"/>
        <end position="295"/>
    </location>
</feature>
<evidence type="ECO:0000256" key="6">
    <source>
        <dbReference type="SAM" id="SignalP"/>
    </source>
</evidence>
<feature type="domain" description="Neurotransmitter-gated ion-channel transmembrane" evidence="8">
    <location>
        <begin position="278"/>
        <end position="367"/>
    </location>
</feature>
<comment type="subcellular location">
    <subcellularLocation>
        <location evidence="1">Membrane</location>
        <topology evidence="1">Multi-pass membrane protein</topology>
    </subcellularLocation>
</comment>
<evidence type="ECO:0000256" key="3">
    <source>
        <dbReference type="ARBA" id="ARBA00022989"/>
    </source>
</evidence>
<evidence type="ECO:0000313" key="9">
    <source>
        <dbReference type="EMBL" id="WAR13983.1"/>
    </source>
</evidence>
<dbReference type="Pfam" id="PF02932">
    <property type="entry name" value="Neur_chan_memb"/>
    <property type="match status" value="1"/>
</dbReference>
<evidence type="ECO:0000256" key="2">
    <source>
        <dbReference type="ARBA" id="ARBA00022692"/>
    </source>
</evidence>